<dbReference type="PaxDb" id="4113-PGSC0003DMT400091066"/>
<protein>
    <submittedName>
        <fullName evidence="2">Uncharacterized protein</fullName>
    </submittedName>
</protein>
<dbReference type="InParanoid" id="M1DLU1"/>
<reference evidence="3" key="1">
    <citation type="journal article" date="2011" name="Nature">
        <title>Genome sequence and analysis of the tuber crop potato.</title>
        <authorList>
            <consortium name="The Potato Genome Sequencing Consortium"/>
        </authorList>
    </citation>
    <scope>NUCLEOTIDE SEQUENCE [LARGE SCALE GENOMIC DNA]</scope>
    <source>
        <strain evidence="3">cv. DM1-3 516 R44</strain>
    </source>
</reference>
<dbReference type="AlphaFoldDB" id="M1DLU1"/>
<dbReference type="EnsemblPlants" id="PGSC0003DMT400091066">
    <property type="protein sequence ID" value="PGSC0003DMT400091066"/>
    <property type="gene ID" value="PGSC0003DMG400040637"/>
</dbReference>
<proteinExistence type="predicted"/>
<reference evidence="2" key="2">
    <citation type="submission" date="2015-06" db="UniProtKB">
        <authorList>
            <consortium name="EnsemblPlants"/>
        </authorList>
    </citation>
    <scope>IDENTIFICATION</scope>
    <source>
        <strain evidence="2">DM1-3 516 R44</strain>
    </source>
</reference>
<name>M1DLU1_SOLTU</name>
<accession>M1DLU1</accession>
<dbReference type="Proteomes" id="UP000011115">
    <property type="component" value="Unassembled WGS sequence"/>
</dbReference>
<sequence length="78" mass="8832">MWDFTGGFLASTSFYPIMHAQYFPSTDAYSVLHLFMMLDHVLNIQIMRRSVPDPHSTTSVVTSPDPRDYSLISSTSKS</sequence>
<dbReference type="HOGENOM" id="CLU_2626751_0_0_1"/>
<evidence type="ECO:0000256" key="1">
    <source>
        <dbReference type="SAM" id="MobiDB-lite"/>
    </source>
</evidence>
<feature type="region of interest" description="Disordered" evidence="1">
    <location>
        <begin position="53"/>
        <end position="78"/>
    </location>
</feature>
<keyword evidence="3" id="KW-1185">Reference proteome</keyword>
<evidence type="ECO:0000313" key="3">
    <source>
        <dbReference type="Proteomes" id="UP000011115"/>
    </source>
</evidence>
<evidence type="ECO:0000313" key="2">
    <source>
        <dbReference type="EnsemblPlants" id="PGSC0003DMT400091066"/>
    </source>
</evidence>
<dbReference type="Gramene" id="PGSC0003DMT400091066">
    <property type="protein sequence ID" value="PGSC0003DMT400091066"/>
    <property type="gene ID" value="PGSC0003DMG400040637"/>
</dbReference>
<organism evidence="2 3">
    <name type="scientific">Solanum tuberosum</name>
    <name type="common">Potato</name>
    <dbReference type="NCBI Taxonomy" id="4113"/>
    <lineage>
        <taxon>Eukaryota</taxon>
        <taxon>Viridiplantae</taxon>
        <taxon>Streptophyta</taxon>
        <taxon>Embryophyta</taxon>
        <taxon>Tracheophyta</taxon>
        <taxon>Spermatophyta</taxon>
        <taxon>Magnoliopsida</taxon>
        <taxon>eudicotyledons</taxon>
        <taxon>Gunneridae</taxon>
        <taxon>Pentapetalae</taxon>
        <taxon>asterids</taxon>
        <taxon>lamiids</taxon>
        <taxon>Solanales</taxon>
        <taxon>Solanaceae</taxon>
        <taxon>Solanoideae</taxon>
        <taxon>Solaneae</taxon>
        <taxon>Solanum</taxon>
    </lineage>
</organism>